<proteinExistence type="predicted"/>
<dbReference type="Proteomes" id="UP000565441">
    <property type="component" value="Unassembled WGS sequence"/>
</dbReference>
<sequence length="130" mass="14771">MPRRKPNRDATPADPPEEISITLSLSLESAAHIPRPFPVFLETATRKRLIQCDLCAKFFALLGRRDSTRRFLTHRGRGACQERVRKQVREEIVARAREDEVEALRVAFGWVPGPGPGRVSLWLVCREAIV</sequence>
<keyword evidence="2" id="KW-1185">Reference proteome</keyword>
<evidence type="ECO:0000313" key="1">
    <source>
        <dbReference type="EMBL" id="KAF5385949.1"/>
    </source>
</evidence>
<protein>
    <submittedName>
        <fullName evidence="1">Uncharacterized protein</fullName>
    </submittedName>
</protein>
<accession>A0A8H5HM69</accession>
<gene>
    <name evidence="1" type="ORF">D9615_002664</name>
</gene>
<dbReference type="OrthoDB" id="10531122at2759"/>
<name>A0A8H5HM69_9AGAR</name>
<organism evidence="1 2">
    <name type="scientific">Tricholomella constricta</name>
    <dbReference type="NCBI Taxonomy" id="117010"/>
    <lineage>
        <taxon>Eukaryota</taxon>
        <taxon>Fungi</taxon>
        <taxon>Dikarya</taxon>
        <taxon>Basidiomycota</taxon>
        <taxon>Agaricomycotina</taxon>
        <taxon>Agaricomycetes</taxon>
        <taxon>Agaricomycetidae</taxon>
        <taxon>Agaricales</taxon>
        <taxon>Tricholomatineae</taxon>
        <taxon>Lyophyllaceae</taxon>
        <taxon>Tricholomella</taxon>
    </lineage>
</organism>
<comment type="caution">
    <text evidence="1">The sequence shown here is derived from an EMBL/GenBank/DDBJ whole genome shotgun (WGS) entry which is preliminary data.</text>
</comment>
<evidence type="ECO:0000313" key="2">
    <source>
        <dbReference type="Proteomes" id="UP000565441"/>
    </source>
</evidence>
<reference evidence="1 2" key="1">
    <citation type="journal article" date="2020" name="ISME J.">
        <title>Uncovering the hidden diversity of litter-decomposition mechanisms in mushroom-forming fungi.</title>
        <authorList>
            <person name="Floudas D."/>
            <person name="Bentzer J."/>
            <person name="Ahren D."/>
            <person name="Johansson T."/>
            <person name="Persson P."/>
            <person name="Tunlid A."/>
        </authorList>
    </citation>
    <scope>NUCLEOTIDE SEQUENCE [LARGE SCALE GENOMIC DNA]</scope>
    <source>
        <strain evidence="1 2">CBS 661.87</strain>
    </source>
</reference>
<dbReference type="EMBL" id="JAACJP010000003">
    <property type="protein sequence ID" value="KAF5385949.1"/>
    <property type="molecule type" value="Genomic_DNA"/>
</dbReference>
<dbReference type="AlphaFoldDB" id="A0A8H5HM69"/>